<keyword evidence="2" id="KW-1185">Reference proteome</keyword>
<evidence type="ECO:0000313" key="2">
    <source>
        <dbReference type="Proteomes" id="UP000886501"/>
    </source>
</evidence>
<dbReference type="Proteomes" id="UP000886501">
    <property type="component" value="Unassembled WGS sequence"/>
</dbReference>
<reference evidence="1" key="1">
    <citation type="submission" date="2019-10" db="EMBL/GenBank/DDBJ databases">
        <authorList>
            <consortium name="DOE Joint Genome Institute"/>
            <person name="Kuo A."/>
            <person name="Miyauchi S."/>
            <person name="Kiss E."/>
            <person name="Drula E."/>
            <person name="Kohler A."/>
            <person name="Sanchez-Garcia M."/>
            <person name="Andreopoulos B."/>
            <person name="Barry K.W."/>
            <person name="Bonito G."/>
            <person name="Buee M."/>
            <person name="Carver A."/>
            <person name="Chen C."/>
            <person name="Cichocki N."/>
            <person name="Clum A."/>
            <person name="Culley D."/>
            <person name="Crous P.W."/>
            <person name="Fauchery L."/>
            <person name="Girlanda M."/>
            <person name="Hayes R."/>
            <person name="Keri Z."/>
            <person name="Labutti K."/>
            <person name="Lipzen A."/>
            <person name="Lombard V."/>
            <person name="Magnuson J."/>
            <person name="Maillard F."/>
            <person name="Morin E."/>
            <person name="Murat C."/>
            <person name="Nolan M."/>
            <person name="Ohm R."/>
            <person name="Pangilinan J."/>
            <person name="Pereira M."/>
            <person name="Perotto S."/>
            <person name="Peter M."/>
            <person name="Riley R."/>
            <person name="Sitrit Y."/>
            <person name="Stielow B."/>
            <person name="Szollosi G."/>
            <person name="Zifcakova L."/>
            <person name="Stursova M."/>
            <person name="Spatafora J.W."/>
            <person name="Tedersoo L."/>
            <person name="Vaario L.-M."/>
            <person name="Yamada A."/>
            <person name="Yan M."/>
            <person name="Wang P."/>
            <person name="Xu J."/>
            <person name="Bruns T."/>
            <person name="Baldrian P."/>
            <person name="Vilgalys R."/>
            <person name="Henrissat B."/>
            <person name="Grigoriev I.V."/>
            <person name="Hibbett D."/>
            <person name="Nagy L.G."/>
            <person name="Martin F.M."/>
        </authorList>
    </citation>
    <scope>NUCLEOTIDE SEQUENCE</scope>
    <source>
        <strain evidence="1">P2</strain>
    </source>
</reference>
<name>A0ACB6ZF56_THEGA</name>
<comment type="caution">
    <text evidence="1">The sequence shown here is derived from an EMBL/GenBank/DDBJ whole genome shotgun (WGS) entry which is preliminary data.</text>
</comment>
<protein>
    <submittedName>
        <fullName evidence="1">Uncharacterized protein</fullName>
    </submittedName>
</protein>
<organism evidence="1 2">
    <name type="scientific">Thelephora ganbajun</name>
    <name type="common">Ganba fungus</name>
    <dbReference type="NCBI Taxonomy" id="370292"/>
    <lineage>
        <taxon>Eukaryota</taxon>
        <taxon>Fungi</taxon>
        <taxon>Dikarya</taxon>
        <taxon>Basidiomycota</taxon>
        <taxon>Agaricomycotina</taxon>
        <taxon>Agaricomycetes</taxon>
        <taxon>Thelephorales</taxon>
        <taxon>Thelephoraceae</taxon>
        <taxon>Thelephora</taxon>
    </lineage>
</organism>
<sequence length="493" mass="55389">MSQRVFEIDELARLVSHHLVSTNRESAVSLACTCRLLEVPVLSSLWELQDSLLTLIGALPMMDEEVTEHDSSENTWRRFRRYASWMRRLLLREEDERWATDDIFNHLLAGSTGGLVCPNLRHLTCYLTTTNARFIPHFLSPHLTHLTIRVRPIYQGIVRGLPPDLGPILQILPTPCLREISIDLGLNGMDHLKDKTDSMIRRCGDSLRVLSIPIPLGEAAVCHILRLKHLRIWDRVCSLPPATLPPSATFPPLQTLILNRKEAYGWISRLARRERGISDAHDGSLEYAGLQATLKRLGFCESVPIDATFISPFSLLPNLVILYIRLNCWEVVGCAFSLTNRDIVQLSAALPRLEALDLGPPCPANTCLTTISCFLALSVHCRGLYNSRIHFNTANLVNDIRSLLEDPYFRELRSLPTRCSLKFFFAGSLPFPPGTSDEDVTTIAAGLIDIFPSILSILSHDSPGWMLLRSRVRELQEIKTPLLAGTESPQIRS</sequence>
<evidence type="ECO:0000313" key="1">
    <source>
        <dbReference type="EMBL" id="KAF9648204.1"/>
    </source>
</evidence>
<dbReference type="EMBL" id="MU118017">
    <property type="protein sequence ID" value="KAF9648204.1"/>
    <property type="molecule type" value="Genomic_DNA"/>
</dbReference>
<reference evidence="1" key="2">
    <citation type="journal article" date="2020" name="Nat. Commun.">
        <title>Large-scale genome sequencing of mycorrhizal fungi provides insights into the early evolution of symbiotic traits.</title>
        <authorList>
            <person name="Miyauchi S."/>
            <person name="Kiss E."/>
            <person name="Kuo A."/>
            <person name="Drula E."/>
            <person name="Kohler A."/>
            <person name="Sanchez-Garcia M."/>
            <person name="Morin E."/>
            <person name="Andreopoulos B."/>
            <person name="Barry K.W."/>
            <person name="Bonito G."/>
            <person name="Buee M."/>
            <person name="Carver A."/>
            <person name="Chen C."/>
            <person name="Cichocki N."/>
            <person name="Clum A."/>
            <person name="Culley D."/>
            <person name="Crous P.W."/>
            <person name="Fauchery L."/>
            <person name="Girlanda M."/>
            <person name="Hayes R.D."/>
            <person name="Keri Z."/>
            <person name="LaButti K."/>
            <person name="Lipzen A."/>
            <person name="Lombard V."/>
            <person name="Magnuson J."/>
            <person name="Maillard F."/>
            <person name="Murat C."/>
            <person name="Nolan M."/>
            <person name="Ohm R.A."/>
            <person name="Pangilinan J."/>
            <person name="Pereira M.F."/>
            <person name="Perotto S."/>
            <person name="Peter M."/>
            <person name="Pfister S."/>
            <person name="Riley R."/>
            <person name="Sitrit Y."/>
            <person name="Stielow J.B."/>
            <person name="Szollosi G."/>
            <person name="Zifcakova L."/>
            <person name="Stursova M."/>
            <person name="Spatafora J.W."/>
            <person name="Tedersoo L."/>
            <person name="Vaario L.M."/>
            <person name="Yamada A."/>
            <person name="Yan M."/>
            <person name="Wang P."/>
            <person name="Xu J."/>
            <person name="Bruns T."/>
            <person name="Baldrian P."/>
            <person name="Vilgalys R."/>
            <person name="Dunand C."/>
            <person name="Henrissat B."/>
            <person name="Grigoriev I.V."/>
            <person name="Hibbett D."/>
            <person name="Nagy L.G."/>
            <person name="Martin F.M."/>
        </authorList>
    </citation>
    <scope>NUCLEOTIDE SEQUENCE</scope>
    <source>
        <strain evidence="1">P2</strain>
    </source>
</reference>
<gene>
    <name evidence="1" type="ORF">BDM02DRAFT_3129189</name>
</gene>
<accession>A0ACB6ZF56</accession>
<proteinExistence type="predicted"/>